<dbReference type="Pfam" id="PF09360">
    <property type="entry name" value="zf-CDGSH"/>
    <property type="match status" value="1"/>
</dbReference>
<evidence type="ECO:0000256" key="3">
    <source>
        <dbReference type="ARBA" id="ARBA00023004"/>
    </source>
</evidence>
<dbReference type="GO" id="GO:0046872">
    <property type="term" value="F:metal ion binding"/>
    <property type="evidence" value="ECO:0007669"/>
    <property type="project" value="UniProtKB-KW"/>
</dbReference>
<evidence type="ECO:0000259" key="5">
    <source>
        <dbReference type="SMART" id="SM00704"/>
    </source>
</evidence>
<dbReference type="InterPro" id="IPR042216">
    <property type="entry name" value="MitoNEET_CISD"/>
</dbReference>
<name>C6HWE9_9BACT</name>
<keyword evidence="3" id="KW-0408">Iron</keyword>
<dbReference type="EMBL" id="GG693869">
    <property type="protein sequence ID" value="EES53127.1"/>
    <property type="molecule type" value="Genomic_DNA"/>
</dbReference>
<dbReference type="InterPro" id="IPR018967">
    <property type="entry name" value="FeS-contain_CDGSH-typ"/>
</dbReference>
<keyword evidence="1" id="KW-0001">2Fe-2S</keyword>
<organism evidence="6 7">
    <name type="scientific">Leptospirillum ferrodiazotrophum</name>
    <dbReference type="NCBI Taxonomy" id="412449"/>
    <lineage>
        <taxon>Bacteria</taxon>
        <taxon>Pseudomonadati</taxon>
        <taxon>Nitrospirota</taxon>
        <taxon>Nitrospiria</taxon>
        <taxon>Nitrospirales</taxon>
        <taxon>Nitrospiraceae</taxon>
        <taxon>Leptospirillum</taxon>
    </lineage>
</organism>
<protein>
    <recommendedName>
        <fullName evidence="5">Iron-binding zinc finger CDGSH type domain-containing protein</fullName>
    </recommendedName>
</protein>
<gene>
    <name evidence="6" type="ORF">UBAL3_80420077</name>
</gene>
<keyword evidence="2" id="KW-0479">Metal-binding</keyword>
<dbReference type="Gene3D" id="3.40.5.90">
    <property type="entry name" value="CDGSH iron-sulfur domain, mitoNEET-type"/>
    <property type="match status" value="1"/>
</dbReference>
<proteinExistence type="predicted"/>
<evidence type="ECO:0000256" key="1">
    <source>
        <dbReference type="ARBA" id="ARBA00022714"/>
    </source>
</evidence>
<dbReference type="SMART" id="SM00704">
    <property type="entry name" value="ZnF_CDGSH"/>
    <property type="match status" value="1"/>
</dbReference>
<evidence type="ECO:0000256" key="2">
    <source>
        <dbReference type="ARBA" id="ARBA00022723"/>
    </source>
</evidence>
<evidence type="ECO:0000313" key="7">
    <source>
        <dbReference type="Proteomes" id="UP000009374"/>
    </source>
</evidence>
<dbReference type="GO" id="GO:0051537">
    <property type="term" value="F:2 iron, 2 sulfur cluster binding"/>
    <property type="evidence" value="ECO:0007669"/>
    <property type="project" value="UniProtKB-KW"/>
</dbReference>
<reference evidence="6 7" key="1">
    <citation type="journal article" date="2009" name="Appl. Environ. Microbiol.">
        <title>Community genomic and proteomic analyses of chemoautotrophic iron-oxidizing "Leptospirillum rubarum" (Group II) and "Leptospirillum ferrodiazotrophum" (Group III) bacteria in acid mine drainage biofilms.</title>
        <authorList>
            <person name="Goltsman D.S."/>
            <person name="Denef V.J."/>
            <person name="Singer S.W."/>
            <person name="VerBerkmoes N.C."/>
            <person name="Lefsrud M."/>
            <person name="Mueller R.S."/>
            <person name="Dick G.J."/>
            <person name="Sun C.L."/>
            <person name="Wheeler K.E."/>
            <person name="Zemla A."/>
            <person name="Baker B.J."/>
            <person name="Hauser L."/>
            <person name="Land M."/>
            <person name="Shah M.B."/>
            <person name="Thelen M.P."/>
            <person name="Hettich R.L."/>
            <person name="Banfield J.F."/>
        </authorList>
    </citation>
    <scope>NUCLEOTIDE SEQUENCE [LARGE SCALE GENOMIC DNA]</scope>
</reference>
<keyword evidence="4" id="KW-0411">Iron-sulfur</keyword>
<dbReference type="AlphaFoldDB" id="C6HWE9"/>
<sequence length="62" mass="6757">MSDVNVKCMKNGPLEVVGEITITDDKGQVIKDGQKTHHLCRCGASAKKPFCDGSHSRIHFTS</sequence>
<evidence type="ECO:0000256" key="4">
    <source>
        <dbReference type="ARBA" id="ARBA00023014"/>
    </source>
</evidence>
<feature type="domain" description="Iron-binding zinc finger CDGSH type" evidence="5">
    <location>
        <begin position="15"/>
        <end position="61"/>
    </location>
</feature>
<dbReference type="GO" id="GO:0005737">
    <property type="term" value="C:cytoplasm"/>
    <property type="evidence" value="ECO:0007669"/>
    <property type="project" value="UniProtKB-ARBA"/>
</dbReference>
<keyword evidence="7" id="KW-1185">Reference proteome</keyword>
<evidence type="ECO:0000313" key="6">
    <source>
        <dbReference type="EMBL" id="EES53127.1"/>
    </source>
</evidence>
<accession>C6HWE9</accession>
<dbReference type="Proteomes" id="UP000009374">
    <property type="component" value="Unassembled WGS sequence"/>
</dbReference>